<feature type="compositionally biased region" description="Basic and acidic residues" evidence="6">
    <location>
        <begin position="324"/>
        <end position="345"/>
    </location>
</feature>
<dbReference type="PANTHER" id="PTHR43811:SF48">
    <property type="entry name" value="PEPTIDYL-PROLYL CIS-TRANS ISOMERASE FKBP43"/>
    <property type="match status" value="1"/>
</dbReference>
<keyword evidence="9" id="KW-1185">Reference proteome</keyword>
<evidence type="ECO:0000256" key="3">
    <source>
        <dbReference type="ARBA" id="ARBA00023110"/>
    </source>
</evidence>
<organism evidence="8 9">
    <name type="scientific">Castilleja foliolosa</name>
    <dbReference type="NCBI Taxonomy" id="1961234"/>
    <lineage>
        <taxon>Eukaryota</taxon>
        <taxon>Viridiplantae</taxon>
        <taxon>Streptophyta</taxon>
        <taxon>Embryophyta</taxon>
        <taxon>Tracheophyta</taxon>
        <taxon>Spermatophyta</taxon>
        <taxon>Magnoliopsida</taxon>
        <taxon>eudicotyledons</taxon>
        <taxon>Gunneridae</taxon>
        <taxon>Pentapetalae</taxon>
        <taxon>asterids</taxon>
        <taxon>lamiids</taxon>
        <taxon>Lamiales</taxon>
        <taxon>Orobanchaceae</taxon>
        <taxon>Pedicularideae</taxon>
        <taxon>Castillejinae</taxon>
        <taxon>Castilleja</taxon>
    </lineage>
</organism>
<keyword evidence="4 5" id="KW-0413">Isomerase</keyword>
<dbReference type="InterPro" id="IPR001179">
    <property type="entry name" value="PPIase_FKBP_dom"/>
</dbReference>
<dbReference type="SUPFAM" id="SSF54534">
    <property type="entry name" value="FKBP-like"/>
    <property type="match status" value="1"/>
</dbReference>
<dbReference type="AlphaFoldDB" id="A0ABD3BHI1"/>
<dbReference type="EMBL" id="JAVIJP010000092">
    <property type="protein sequence ID" value="KAL3616561.1"/>
    <property type="molecule type" value="Genomic_DNA"/>
</dbReference>
<evidence type="ECO:0000256" key="2">
    <source>
        <dbReference type="ARBA" id="ARBA00013194"/>
    </source>
</evidence>
<sequence>MAFWGVEVKPGKPITHSCENARGRLRISQATLGIGEATSKTIVQCNVGKRSPVLLCVLLPDKTESCHLDLEFEEPDDVVFSVIGPRSAYLTGYYVQKIRQSNHQSDTESYGVDIENTHTEGSTYCSDDEKYDDSFINDGAELQFSPLQFSPPRSPVNNDGMDDEVPENDKPEDKKDHGGQHRKKYCVIESDSDANTNEGEYEDDGQRSMEITTMTDDGEKNDGAYHIDPKEKVDYLRTNGEVEGETDLTLDEEKTEVRNEKNELDTVEGINVSNENALTGDTIRENSAIDTIDQMQSVDIVKPKKKRKQRSKGDKTCNIQKENSNMDRGENSEDGKKSKKIRNELGIDGINTEGTVKNCQNVLKDDEKSEEGSHHTDNLTRLEEICTEGIGSESCDIPKEDKSLQVLPHYDSVKENSPAETEEYQDGLIDNIINTINKEIVASDSQSKRKTKKKKKTRNDKDLNVCLTYTSDSKETTPENEALISKRILSNGLIIEELVHGPPDGKPAVPGKKVKIYFTAMLKETGHVFESNVGDTAYRFQLGDEDIIDGWNVGIEGMRVGDKRRLVIPPSMGFGDQGMGEKIPPNSWLVYEIELVGVRK</sequence>
<name>A0ABD3BHI1_9LAMI</name>
<dbReference type="Pfam" id="PF17800">
    <property type="entry name" value="NPL"/>
    <property type="match status" value="1"/>
</dbReference>
<keyword evidence="3 5" id="KW-0697">Rotamase</keyword>
<evidence type="ECO:0000313" key="9">
    <source>
        <dbReference type="Proteomes" id="UP001632038"/>
    </source>
</evidence>
<evidence type="ECO:0000256" key="1">
    <source>
        <dbReference type="ARBA" id="ARBA00000971"/>
    </source>
</evidence>
<comment type="catalytic activity">
    <reaction evidence="1 5">
        <text>[protein]-peptidylproline (omega=180) = [protein]-peptidylproline (omega=0)</text>
        <dbReference type="Rhea" id="RHEA:16237"/>
        <dbReference type="Rhea" id="RHEA-COMP:10747"/>
        <dbReference type="Rhea" id="RHEA-COMP:10748"/>
        <dbReference type="ChEBI" id="CHEBI:83833"/>
        <dbReference type="ChEBI" id="CHEBI:83834"/>
        <dbReference type="EC" id="5.2.1.8"/>
    </reaction>
</comment>
<dbReference type="PROSITE" id="PS50059">
    <property type="entry name" value="FKBP_PPIASE"/>
    <property type="match status" value="1"/>
</dbReference>
<dbReference type="Pfam" id="PF00254">
    <property type="entry name" value="FKBP_C"/>
    <property type="match status" value="1"/>
</dbReference>
<accession>A0ABD3BHI1</accession>
<dbReference type="EC" id="5.2.1.8" evidence="2 5"/>
<dbReference type="InterPro" id="IPR041232">
    <property type="entry name" value="NPL"/>
</dbReference>
<dbReference type="Gene3D" id="2.60.120.340">
    <property type="entry name" value="Nucleoplasmin core domain"/>
    <property type="match status" value="1"/>
</dbReference>
<comment type="caution">
    <text evidence="8">The sequence shown here is derived from an EMBL/GenBank/DDBJ whole genome shotgun (WGS) entry which is preliminary data.</text>
</comment>
<evidence type="ECO:0000256" key="6">
    <source>
        <dbReference type="SAM" id="MobiDB-lite"/>
    </source>
</evidence>
<feature type="compositionally biased region" description="Basic and acidic residues" evidence="6">
    <location>
        <begin position="167"/>
        <end position="179"/>
    </location>
</feature>
<dbReference type="Gene3D" id="3.10.50.40">
    <property type="match status" value="1"/>
</dbReference>
<feature type="region of interest" description="Disordered" evidence="6">
    <location>
        <begin position="299"/>
        <end position="347"/>
    </location>
</feature>
<feature type="region of interest" description="Disordered" evidence="6">
    <location>
        <begin position="145"/>
        <end position="182"/>
    </location>
</feature>
<feature type="domain" description="PPIase FKBP-type" evidence="7">
    <location>
        <begin position="511"/>
        <end position="599"/>
    </location>
</feature>
<reference evidence="9" key="1">
    <citation type="journal article" date="2024" name="IScience">
        <title>Strigolactones Initiate the Formation of Haustorium-like Structures in Castilleja.</title>
        <authorList>
            <person name="Buerger M."/>
            <person name="Peterson D."/>
            <person name="Chory J."/>
        </authorList>
    </citation>
    <scope>NUCLEOTIDE SEQUENCE [LARGE SCALE GENOMIC DNA]</scope>
</reference>
<evidence type="ECO:0000313" key="8">
    <source>
        <dbReference type="EMBL" id="KAL3616561.1"/>
    </source>
</evidence>
<gene>
    <name evidence="8" type="ORF">CASFOL_039951</name>
</gene>
<dbReference type="InterPro" id="IPR046357">
    <property type="entry name" value="PPIase_dom_sf"/>
</dbReference>
<evidence type="ECO:0000256" key="4">
    <source>
        <dbReference type="ARBA" id="ARBA00023235"/>
    </source>
</evidence>
<evidence type="ECO:0000256" key="5">
    <source>
        <dbReference type="PROSITE-ProRule" id="PRU00277"/>
    </source>
</evidence>
<dbReference type="Proteomes" id="UP001632038">
    <property type="component" value="Unassembled WGS sequence"/>
</dbReference>
<protein>
    <recommendedName>
        <fullName evidence="2 5">peptidylprolyl isomerase</fullName>
        <ecNumber evidence="2 5">5.2.1.8</ecNumber>
    </recommendedName>
</protein>
<dbReference type="GO" id="GO:0003755">
    <property type="term" value="F:peptidyl-prolyl cis-trans isomerase activity"/>
    <property type="evidence" value="ECO:0007669"/>
    <property type="project" value="UniProtKB-KW"/>
</dbReference>
<dbReference type="PANTHER" id="PTHR43811">
    <property type="entry name" value="FKBP-TYPE PEPTIDYL-PROLYL CIS-TRANS ISOMERASE FKPA"/>
    <property type="match status" value="1"/>
</dbReference>
<proteinExistence type="predicted"/>
<evidence type="ECO:0000259" key="7">
    <source>
        <dbReference type="PROSITE" id="PS50059"/>
    </source>
</evidence>